<dbReference type="Pfam" id="PF04166">
    <property type="entry name" value="PdxA"/>
    <property type="match status" value="1"/>
</dbReference>
<dbReference type="KEGG" id="cthd:CDO33_14895"/>
<dbReference type="Gene3D" id="3.40.718.10">
    <property type="entry name" value="Isopropylmalate Dehydrogenase"/>
    <property type="match status" value="1"/>
</dbReference>
<evidence type="ECO:0000256" key="3">
    <source>
        <dbReference type="ARBA" id="ARBA00009464"/>
    </source>
</evidence>
<dbReference type="GO" id="GO:0051287">
    <property type="term" value="F:NAD binding"/>
    <property type="evidence" value="ECO:0007669"/>
    <property type="project" value="InterPro"/>
</dbReference>
<evidence type="ECO:0000256" key="8">
    <source>
        <dbReference type="ARBA" id="ARBA00023002"/>
    </source>
</evidence>
<evidence type="ECO:0000256" key="1">
    <source>
        <dbReference type="ARBA" id="ARBA00001968"/>
    </source>
</evidence>
<evidence type="ECO:0000313" key="13">
    <source>
        <dbReference type="Proteomes" id="UP000236151"/>
    </source>
</evidence>
<dbReference type="SUPFAM" id="SSF53659">
    <property type="entry name" value="Isocitrate/Isopropylmalate dehydrogenase-like"/>
    <property type="match status" value="1"/>
</dbReference>
<evidence type="ECO:0000256" key="10">
    <source>
        <dbReference type="ARBA" id="ARBA00023277"/>
    </source>
</evidence>
<gene>
    <name evidence="12" type="ORF">CDQ84_08600</name>
</gene>
<dbReference type="OrthoDB" id="9801783at2"/>
<evidence type="ECO:0000256" key="6">
    <source>
        <dbReference type="ARBA" id="ARBA00016951"/>
    </source>
</evidence>
<sequence length="333" mass="36114">MNKPIIGIPIGDPAGIGPEIVLKALNNKWIYDICKPLVVGDIGVLQRIGGIIGSELELYRIDDPEQGKYCYGSVDVISLGNIDAEALEFGKVQAAAGKAAFEYIVKAAELANSGKITAIATTPINKEAIKAAGVNFIGHTEMLAELANTKDPLTMFQVNNLRVFFLSRHVSLRKACDMVTADRIIDYVLRCDEALRRLGLNERRIAIAGLNPHSGEHGMFGDEEVREIEPAVNKLREKGIDVTGPVSADSVFYLALKGKYDAVLSLYHDQGHIATKTLDFERTISLTIGMPFLRTSVDHGTAFDIAGRGIASSVSMEEAIRLAAEYGPGYHKS</sequence>
<dbReference type="PANTHER" id="PTHR30004:SF6">
    <property type="entry name" value="D-THREONATE 4-PHOSPHATE DEHYDROGENASE"/>
    <property type="match status" value="1"/>
</dbReference>
<dbReference type="Proteomes" id="UP000236151">
    <property type="component" value="Unassembled WGS sequence"/>
</dbReference>
<keyword evidence="7" id="KW-0479">Metal-binding</keyword>
<dbReference type="NCBIfam" id="NF002992">
    <property type="entry name" value="PRK03743.1"/>
    <property type="match status" value="1"/>
</dbReference>
<keyword evidence="10" id="KW-0119">Carbohydrate metabolism</keyword>
<evidence type="ECO:0000256" key="9">
    <source>
        <dbReference type="ARBA" id="ARBA00023027"/>
    </source>
</evidence>
<evidence type="ECO:0000256" key="5">
    <source>
        <dbReference type="ARBA" id="ARBA00012116"/>
    </source>
</evidence>
<protein>
    <recommendedName>
        <fullName evidence="6">Putative D-threonate 4-phosphate dehydrogenase</fullName>
        <ecNumber evidence="5">1.1.1.408</ecNumber>
    </recommendedName>
</protein>
<evidence type="ECO:0000313" key="12">
    <source>
        <dbReference type="EMBL" id="PNT99511.1"/>
    </source>
</evidence>
<dbReference type="PANTHER" id="PTHR30004">
    <property type="entry name" value="4-HYDROXYTHREONINE-4-PHOSPHATE DEHYDROGENASE"/>
    <property type="match status" value="1"/>
</dbReference>
<evidence type="ECO:0000256" key="11">
    <source>
        <dbReference type="ARBA" id="ARBA00049355"/>
    </source>
</evidence>
<dbReference type="AlphaFoldDB" id="A0A2K2FL57"/>
<organism evidence="12 13">
    <name type="scientific">Clostridium thermosuccinogenes</name>
    <dbReference type="NCBI Taxonomy" id="84032"/>
    <lineage>
        <taxon>Bacteria</taxon>
        <taxon>Bacillati</taxon>
        <taxon>Bacillota</taxon>
        <taxon>Clostridia</taxon>
        <taxon>Eubacteriales</taxon>
        <taxon>Clostridiaceae</taxon>
        <taxon>Clostridium</taxon>
    </lineage>
</organism>
<evidence type="ECO:0000256" key="4">
    <source>
        <dbReference type="ARBA" id="ARBA00011738"/>
    </source>
</evidence>
<keyword evidence="8" id="KW-0560">Oxidoreductase</keyword>
<evidence type="ECO:0000256" key="7">
    <source>
        <dbReference type="ARBA" id="ARBA00022723"/>
    </source>
</evidence>
<dbReference type="EMBL" id="NIOJ01000018">
    <property type="protein sequence ID" value="PNT99511.1"/>
    <property type="molecule type" value="Genomic_DNA"/>
</dbReference>
<comment type="function">
    <text evidence="2">Catalyzes the NAD-dependent oxidation and subsequent decarboxylation of D-threonate 4-phosphate to produce dihydroxyacetone phosphate (DHAP).</text>
</comment>
<dbReference type="InterPro" id="IPR005255">
    <property type="entry name" value="PdxA_fam"/>
</dbReference>
<dbReference type="GO" id="GO:0046872">
    <property type="term" value="F:metal ion binding"/>
    <property type="evidence" value="ECO:0007669"/>
    <property type="project" value="UniProtKB-KW"/>
</dbReference>
<comment type="similarity">
    <text evidence="3">Belongs to the PdxA family. PdxA2 subfamily.</text>
</comment>
<proteinExistence type="inferred from homology"/>
<accession>A0A2K2FL57</accession>
<dbReference type="NCBIfam" id="TIGR00557">
    <property type="entry name" value="pdxA"/>
    <property type="match status" value="1"/>
</dbReference>
<evidence type="ECO:0000256" key="2">
    <source>
        <dbReference type="ARBA" id="ARBA00003324"/>
    </source>
</evidence>
<comment type="caution">
    <text evidence="12">The sequence shown here is derived from an EMBL/GenBank/DDBJ whole genome shotgun (WGS) entry which is preliminary data.</text>
</comment>
<reference evidence="12 13" key="1">
    <citation type="submission" date="2017-06" db="EMBL/GenBank/DDBJ databases">
        <title>Investigating the central metabolism of Clostridium thermosuccinogenes.</title>
        <authorList>
            <person name="Koendjbiharie J.G."/>
            <person name="van Kranenburg R."/>
        </authorList>
    </citation>
    <scope>NUCLEOTIDE SEQUENCE [LARGE SCALE GENOMIC DNA]</scope>
    <source>
        <strain evidence="12 13">DSM 5806</strain>
    </source>
</reference>
<keyword evidence="9" id="KW-0520">NAD</keyword>
<keyword evidence="13" id="KW-1185">Reference proteome</keyword>
<comment type="catalytic activity">
    <reaction evidence="11">
        <text>4-O-phospho-D-threonate + NAD(+) = dihydroxyacetone phosphate + CO2 + NADH</text>
        <dbReference type="Rhea" id="RHEA:52396"/>
        <dbReference type="ChEBI" id="CHEBI:16526"/>
        <dbReference type="ChEBI" id="CHEBI:57540"/>
        <dbReference type="ChEBI" id="CHEBI:57642"/>
        <dbReference type="ChEBI" id="CHEBI:57945"/>
        <dbReference type="ChEBI" id="CHEBI:136590"/>
        <dbReference type="EC" id="1.1.1.408"/>
    </reaction>
</comment>
<dbReference type="EC" id="1.1.1.408" evidence="5"/>
<name>A0A2K2FL57_9CLOT</name>
<comment type="subunit">
    <text evidence="4">Homodimer.</text>
</comment>
<comment type="cofactor">
    <cofactor evidence="1">
        <name>a divalent metal cation</name>
        <dbReference type="ChEBI" id="CHEBI:60240"/>
    </cofactor>
</comment>
<dbReference type="GO" id="GO:0016491">
    <property type="term" value="F:oxidoreductase activity"/>
    <property type="evidence" value="ECO:0007669"/>
    <property type="project" value="UniProtKB-KW"/>
</dbReference>